<evidence type="ECO:0000256" key="5">
    <source>
        <dbReference type="ARBA" id="ARBA00022989"/>
    </source>
</evidence>
<dbReference type="PANTHER" id="PTHR30561">
    <property type="entry name" value="SMR FAMILY PROTON-DEPENDENT DRUG EFFLUX TRANSPORTER SUGE"/>
    <property type="match status" value="1"/>
</dbReference>
<comment type="similarity">
    <text evidence="7">Belongs to the drug/metabolite transporter (DMT) superfamily. Small multidrug resistance (SMR) (TC 2.A.7.1) family.</text>
</comment>
<dbReference type="SUPFAM" id="SSF103481">
    <property type="entry name" value="Multidrug resistance efflux transporter EmrE"/>
    <property type="match status" value="1"/>
</dbReference>
<evidence type="ECO:0000313" key="10">
    <source>
        <dbReference type="Proteomes" id="UP000318102"/>
    </source>
</evidence>
<dbReference type="FunFam" id="1.10.3730.20:FF:000001">
    <property type="entry name" value="Quaternary ammonium compound resistance transporter SugE"/>
    <property type="match status" value="1"/>
</dbReference>
<keyword evidence="10" id="KW-1185">Reference proteome</keyword>
<dbReference type="InterPro" id="IPR000390">
    <property type="entry name" value="Small_drug/metabolite_transptr"/>
</dbReference>
<feature type="transmembrane region" description="Helical" evidence="8">
    <location>
        <begin position="59"/>
        <end position="78"/>
    </location>
</feature>
<accession>A0A559J1X3</accession>
<dbReference type="AlphaFoldDB" id="A0A559J1X3"/>
<sequence>MPYVLLLFSIVFEVFGSFMLKLSNGFTRAWPVVGVVAGYGLCFYLLSNVLQFLPLGPVYATWSGLGTILTVLVGVLFFKERINRTGVIGIVLLVTGLILLNMTK</sequence>
<proteinExistence type="inferred from homology"/>
<evidence type="ECO:0000256" key="1">
    <source>
        <dbReference type="ARBA" id="ARBA00004651"/>
    </source>
</evidence>
<name>A0A559J1X3_9BACL</name>
<gene>
    <name evidence="9" type="ORF">FPZ44_12760</name>
</gene>
<comment type="caution">
    <text evidence="9">The sequence shown here is derived from an EMBL/GenBank/DDBJ whole genome shotgun (WGS) entry which is preliminary data.</text>
</comment>
<keyword evidence="5 8" id="KW-1133">Transmembrane helix</keyword>
<dbReference type="Proteomes" id="UP000318102">
    <property type="component" value="Unassembled WGS sequence"/>
</dbReference>
<dbReference type="GO" id="GO:0022857">
    <property type="term" value="F:transmembrane transporter activity"/>
    <property type="evidence" value="ECO:0007669"/>
    <property type="project" value="InterPro"/>
</dbReference>
<dbReference type="Gene3D" id="1.10.3730.20">
    <property type="match status" value="1"/>
</dbReference>
<dbReference type="PANTHER" id="PTHR30561:SF1">
    <property type="entry name" value="MULTIDRUG TRANSPORTER EMRE"/>
    <property type="match status" value="1"/>
</dbReference>
<evidence type="ECO:0000256" key="3">
    <source>
        <dbReference type="ARBA" id="ARBA00022475"/>
    </source>
</evidence>
<feature type="transmembrane region" description="Helical" evidence="8">
    <location>
        <begin position="29"/>
        <end position="47"/>
    </location>
</feature>
<dbReference type="OrthoDB" id="21828at2"/>
<dbReference type="InterPro" id="IPR045324">
    <property type="entry name" value="Small_multidrug_res"/>
</dbReference>
<keyword evidence="3" id="KW-1003">Cell membrane</keyword>
<comment type="subcellular location">
    <subcellularLocation>
        <location evidence="1 7">Cell membrane</location>
        <topology evidence="1 7">Multi-pass membrane protein</topology>
    </subcellularLocation>
</comment>
<dbReference type="Pfam" id="PF00893">
    <property type="entry name" value="Multi_Drug_Res"/>
    <property type="match status" value="1"/>
</dbReference>
<evidence type="ECO:0000256" key="6">
    <source>
        <dbReference type="ARBA" id="ARBA00023136"/>
    </source>
</evidence>
<organism evidence="9 10">
    <name type="scientific">Paenibacillus agilis</name>
    <dbReference type="NCBI Taxonomy" id="3020863"/>
    <lineage>
        <taxon>Bacteria</taxon>
        <taxon>Bacillati</taxon>
        <taxon>Bacillota</taxon>
        <taxon>Bacilli</taxon>
        <taxon>Bacillales</taxon>
        <taxon>Paenibacillaceae</taxon>
        <taxon>Paenibacillus</taxon>
    </lineage>
</organism>
<keyword evidence="6 8" id="KW-0472">Membrane</keyword>
<protein>
    <submittedName>
        <fullName evidence="9">Multidrug efflux SMR transporter</fullName>
    </submittedName>
</protein>
<evidence type="ECO:0000256" key="7">
    <source>
        <dbReference type="RuleBase" id="RU003942"/>
    </source>
</evidence>
<evidence type="ECO:0000313" key="9">
    <source>
        <dbReference type="EMBL" id="TVX93846.1"/>
    </source>
</evidence>
<feature type="transmembrane region" description="Helical" evidence="8">
    <location>
        <begin position="6"/>
        <end position="22"/>
    </location>
</feature>
<keyword evidence="4 7" id="KW-0812">Transmembrane</keyword>
<feature type="transmembrane region" description="Helical" evidence="8">
    <location>
        <begin position="85"/>
        <end position="103"/>
    </location>
</feature>
<keyword evidence="2" id="KW-0813">Transport</keyword>
<dbReference type="EMBL" id="VNJK01000001">
    <property type="protein sequence ID" value="TVX93846.1"/>
    <property type="molecule type" value="Genomic_DNA"/>
</dbReference>
<dbReference type="RefSeq" id="WP_144990727.1">
    <property type="nucleotide sequence ID" value="NZ_VNJK01000001.1"/>
</dbReference>
<evidence type="ECO:0000256" key="2">
    <source>
        <dbReference type="ARBA" id="ARBA00022448"/>
    </source>
</evidence>
<reference evidence="9 10" key="1">
    <citation type="submission" date="2019-07" db="EMBL/GenBank/DDBJ databases">
        <authorList>
            <person name="Kim J."/>
        </authorList>
    </citation>
    <scope>NUCLEOTIDE SEQUENCE [LARGE SCALE GENOMIC DNA]</scope>
    <source>
        <strain evidence="9 10">N4</strain>
    </source>
</reference>
<dbReference type="GO" id="GO:0005886">
    <property type="term" value="C:plasma membrane"/>
    <property type="evidence" value="ECO:0007669"/>
    <property type="project" value="UniProtKB-SubCell"/>
</dbReference>
<dbReference type="InterPro" id="IPR037185">
    <property type="entry name" value="EmrE-like"/>
</dbReference>
<evidence type="ECO:0000256" key="8">
    <source>
        <dbReference type="SAM" id="Phobius"/>
    </source>
</evidence>
<evidence type="ECO:0000256" key="4">
    <source>
        <dbReference type="ARBA" id="ARBA00022692"/>
    </source>
</evidence>